<dbReference type="Proteomes" id="UP000663508">
    <property type="component" value="Chromosome"/>
</dbReference>
<sequence>MDTPEPLPLRTAFLFRMSLTVGPPQGIGPSRGAELRVVPVTGGTVAGPRLTAEVLPGPAGDWLRVEPDGTTHLDVRLTLRTTTGGLVYCRYTGLRAGPPEVLARLGRGEAVDPEDYYFRTALRFETGAPDLAWLDRTIAVGVGQRRPEGPNYDVYAVL</sequence>
<gene>
    <name evidence="2" type="ORF">mvi_16890</name>
</gene>
<dbReference type="KEGG" id="mind:mvi_16890"/>
<dbReference type="PANTHER" id="PTHR37315">
    <property type="entry name" value="UPF0311 PROTEIN BLR7842"/>
    <property type="match status" value="1"/>
</dbReference>
<comment type="similarity">
    <text evidence="1">Belongs to the UPF0311 family.</text>
</comment>
<dbReference type="HAMAP" id="MF_00775">
    <property type="entry name" value="UPF0311"/>
    <property type="match status" value="1"/>
</dbReference>
<evidence type="ECO:0000256" key="1">
    <source>
        <dbReference type="HAMAP-Rule" id="MF_00775"/>
    </source>
</evidence>
<dbReference type="AlphaFoldDB" id="A0A8H8WRR1"/>
<organism evidence="2 3">
    <name type="scientific">Methylobacterium indicum</name>
    <dbReference type="NCBI Taxonomy" id="1775910"/>
    <lineage>
        <taxon>Bacteria</taxon>
        <taxon>Pseudomonadati</taxon>
        <taxon>Pseudomonadota</taxon>
        <taxon>Alphaproteobacteria</taxon>
        <taxon>Hyphomicrobiales</taxon>
        <taxon>Methylobacteriaceae</taxon>
        <taxon>Methylobacterium</taxon>
    </lineage>
</organism>
<dbReference type="Gene3D" id="2.40.160.20">
    <property type="match status" value="1"/>
</dbReference>
<reference evidence="2" key="1">
    <citation type="submission" date="2020-11" db="EMBL/GenBank/DDBJ databases">
        <title>Complete genome sequence of a novel pathogenic Methylobacterium strain isolated from rice in Vietnam.</title>
        <authorList>
            <person name="Lai K."/>
            <person name="Okazaki S."/>
            <person name="Higashi K."/>
            <person name="Mori H."/>
            <person name="Toyoda A."/>
            <person name="Kurokawa K."/>
        </authorList>
    </citation>
    <scope>NUCLEOTIDE SEQUENCE</scope>
    <source>
        <strain evidence="2">VL1</strain>
    </source>
</reference>
<dbReference type="Pfam" id="PF11578">
    <property type="entry name" value="DUF3237"/>
    <property type="match status" value="1"/>
</dbReference>
<protein>
    <recommendedName>
        <fullName evidence="1">UPF0311 protein mvi_16890</fullName>
    </recommendedName>
</protein>
<name>A0A8H8WRR1_9HYPH</name>
<dbReference type="RefSeq" id="WP_207182296.1">
    <property type="nucleotide sequence ID" value="NZ_AP024145.1"/>
</dbReference>
<evidence type="ECO:0000313" key="3">
    <source>
        <dbReference type="Proteomes" id="UP000663508"/>
    </source>
</evidence>
<accession>A0A8H8WRR1</accession>
<evidence type="ECO:0000313" key="2">
    <source>
        <dbReference type="EMBL" id="BCM83228.1"/>
    </source>
</evidence>
<proteinExistence type="inferred from homology"/>
<dbReference type="PANTHER" id="PTHR37315:SF1">
    <property type="entry name" value="UPF0311 PROTEIN BLR7842"/>
    <property type="match status" value="1"/>
</dbReference>
<dbReference type="EMBL" id="AP024145">
    <property type="protein sequence ID" value="BCM83228.1"/>
    <property type="molecule type" value="Genomic_DNA"/>
</dbReference>
<dbReference type="InterPro" id="IPR020915">
    <property type="entry name" value="UPF0311"/>
</dbReference>